<dbReference type="PANTHER" id="PTHR42709:SF6">
    <property type="entry name" value="UNDECAPRENYL PHOSPHATE TRANSPORTER A"/>
    <property type="match status" value="1"/>
</dbReference>
<comment type="subcellular location">
    <subcellularLocation>
        <location evidence="1">Cell membrane</location>
        <topology evidence="1">Multi-pass membrane protein</topology>
    </subcellularLocation>
</comment>
<sequence length="218" mass="22922">MKRTAMLIASVAAAIVLSKLLIENVMGLSIDAMATAWLSRAGAGTAVTVVALLAADLFLPIPSSIVMVLSGAAFGVFWGALLSLVGSVGGEWLGFELVRHYGRRASARIVGDQEIERLSRVFARHGAATIVVTRALPVVMETMSVVAGLSSMTRKTFLIASFVGTAPIVFVYAWAGAVSRQTGNVLPAVIMLIAVAAFGWVLYRARMSPETDSTLPNA</sequence>
<feature type="transmembrane region" description="Helical" evidence="6">
    <location>
        <begin position="127"/>
        <end position="149"/>
    </location>
</feature>
<feature type="domain" description="VTT" evidence="7">
    <location>
        <begin position="61"/>
        <end position="177"/>
    </location>
</feature>
<keyword evidence="5 6" id="KW-0472">Membrane</keyword>
<evidence type="ECO:0000256" key="1">
    <source>
        <dbReference type="ARBA" id="ARBA00004651"/>
    </source>
</evidence>
<keyword evidence="4 6" id="KW-1133">Transmembrane helix</keyword>
<dbReference type="AlphaFoldDB" id="E3T6I3"/>
<reference evidence="8" key="2">
    <citation type="journal article" date="2010" name="Appl. Environ. Microbiol.">
        <title>Comparative analysis of acidobacterial genomic fragments from terrestrial and aquatic metagenomic libraries, with emphasis on acidobacteria subdivision 6.</title>
        <authorList>
            <person name="Kielak A.M."/>
            <person name="van Veen J.A."/>
            <person name="Kowalchuk G.A."/>
        </authorList>
    </citation>
    <scope>NUCLEOTIDE SEQUENCE</scope>
</reference>
<dbReference type="InterPro" id="IPR032816">
    <property type="entry name" value="VTT_dom"/>
</dbReference>
<name>E3T6I3_9BACT</name>
<accession>E3T6I3</accession>
<keyword evidence="2" id="KW-1003">Cell membrane</keyword>
<dbReference type="Pfam" id="PF09335">
    <property type="entry name" value="VTT_dom"/>
    <property type="match status" value="1"/>
</dbReference>
<dbReference type="EMBL" id="GU260705">
    <property type="protein sequence ID" value="ADC35927.1"/>
    <property type="molecule type" value="Genomic_DNA"/>
</dbReference>
<dbReference type="PANTHER" id="PTHR42709">
    <property type="entry name" value="ALKALINE PHOSPHATASE LIKE PROTEIN"/>
    <property type="match status" value="1"/>
</dbReference>
<evidence type="ECO:0000256" key="4">
    <source>
        <dbReference type="ARBA" id="ARBA00022989"/>
    </source>
</evidence>
<evidence type="ECO:0000256" key="5">
    <source>
        <dbReference type="ARBA" id="ARBA00023136"/>
    </source>
</evidence>
<keyword evidence="3 6" id="KW-0812">Transmembrane</keyword>
<evidence type="ECO:0000256" key="2">
    <source>
        <dbReference type="ARBA" id="ARBA00022475"/>
    </source>
</evidence>
<feature type="transmembrane region" description="Helical" evidence="6">
    <location>
        <begin position="185"/>
        <end position="203"/>
    </location>
</feature>
<feature type="transmembrane region" description="Helical" evidence="6">
    <location>
        <begin position="156"/>
        <end position="179"/>
    </location>
</feature>
<proteinExistence type="predicted"/>
<evidence type="ECO:0000256" key="6">
    <source>
        <dbReference type="SAM" id="Phobius"/>
    </source>
</evidence>
<evidence type="ECO:0000256" key="3">
    <source>
        <dbReference type="ARBA" id="ARBA00022692"/>
    </source>
</evidence>
<dbReference type="GO" id="GO:0005886">
    <property type="term" value="C:plasma membrane"/>
    <property type="evidence" value="ECO:0007669"/>
    <property type="project" value="UniProtKB-SubCell"/>
</dbReference>
<feature type="transmembrane region" description="Helical" evidence="6">
    <location>
        <begin position="37"/>
        <end position="59"/>
    </location>
</feature>
<reference evidence="8" key="1">
    <citation type="submission" date="2009-12" db="EMBL/GenBank/DDBJ databases">
        <authorList>
            <person name="Kielak A."/>
            <person name="van Veen J.A."/>
            <person name="Kowalchuk G.A."/>
        </authorList>
    </citation>
    <scope>NUCLEOTIDE SEQUENCE</scope>
</reference>
<feature type="transmembrane region" description="Helical" evidence="6">
    <location>
        <begin position="66"/>
        <end position="88"/>
    </location>
</feature>
<evidence type="ECO:0000313" key="8">
    <source>
        <dbReference type="EMBL" id="ADC35927.1"/>
    </source>
</evidence>
<organism evidence="8">
    <name type="scientific">uncultured bacterium 70</name>
    <dbReference type="NCBI Taxonomy" id="698392"/>
    <lineage>
        <taxon>Bacteria</taxon>
        <taxon>environmental samples</taxon>
    </lineage>
</organism>
<protein>
    <recommendedName>
        <fullName evidence="7">VTT domain-containing protein</fullName>
    </recommendedName>
</protein>
<evidence type="ECO:0000259" key="7">
    <source>
        <dbReference type="Pfam" id="PF09335"/>
    </source>
</evidence>
<dbReference type="InterPro" id="IPR051311">
    <property type="entry name" value="DedA_domain"/>
</dbReference>